<comment type="similarity">
    <text evidence="1">Belongs to the PPR family. P subfamily.</text>
</comment>
<dbReference type="NCBIfam" id="TIGR00756">
    <property type="entry name" value="PPR"/>
    <property type="match status" value="5"/>
</dbReference>
<evidence type="ECO:0000313" key="5">
    <source>
        <dbReference type="Proteomes" id="UP001151760"/>
    </source>
</evidence>
<reference evidence="4" key="1">
    <citation type="journal article" date="2022" name="Int. J. Mol. Sci.">
        <title>Draft Genome of Tanacetum Coccineum: Genomic Comparison of Closely Related Tanacetum-Family Plants.</title>
        <authorList>
            <person name="Yamashiro T."/>
            <person name="Shiraishi A."/>
            <person name="Nakayama K."/>
            <person name="Satake H."/>
        </authorList>
    </citation>
    <scope>NUCLEOTIDE SEQUENCE</scope>
</reference>
<evidence type="ECO:0000313" key="4">
    <source>
        <dbReference type="EMBL" id="GJS58918.1"/>
    </source>
</evidence>
<proteinExistence type="inferred from homology"/>
<keyword evidence="2" id="KW-0677">Repeat</keyword>
<feature type="repeat" description="PPR" evidence="3">
    <location>
        <begin position="336"/>
        <end position="370"/>
    </location>
</feature>
<dbReference type="Gene3D" id="1.25.40.10">
    <property type="entry name" value="Tetratricopeptide repeat domain"/>
    <property type="match status" value="4"/>
</dbReference>
<dbReference type="PANTHER" id="PTHR47941">
    <property type="entry name" value="PENTATRICOPEPTIDE REPEAT-CONTAINING PROTEIN 3, MITOCHONDRIAL"/>
    <property type="match status" value="1"/>
</dbReference>
<protein>
    <submittedName>
        <fullName evidence="4">Tetratricopeptide-like helical domain superfamily protein</fullName>
    </submittedName>
</protein>
<comment type="caution">
    <text evidence="4">The sequence shown here is derived from an EMBL/GenBank/DDBJ whole genome shotgun (WGS) entry which is preliminary data.</text>
</comment>
<feature type="repeat" description="PPR" evidence="3">
    <location>
        <begin position="110"/>
        <end position="144"/>
    </location>
</feature>
<dbReference type="Proteomes" id="UP001151760">
    <property type="component" value="Unassembled WGS sequence"/>
</dbReference>
<feature type="repeat" description="PPR" evidence="3">
    <location>
        <begin position="371"/>
        <end position="405"/>
    </location>
</feature>
<feature type="repeat" description="PPR" evidence="3">
    <location>
        <begin position="145"/>
        <end position="179"/>
    </location>
</feature>
<dbReference type="Pfam" id="PF13041">
    <property type="entry name" value="PPR_2"/>
    <property type="match status" value="4"/>
</dbReference>
<organism evidence="4 5">
    <name type="scientific">Tanacetum coccineum</name>
    <dbReference type="NCBI Taxonomy" id="301880"/>
    <lineage>
        <taxon>Eukaryota</taxon>
        <taxon>Viridiplantae</taxon>
        <taxon>Streptophyta</taxon>
        <taxon>Embryophyta</taxon>
        <taxon>Tracheophyta</taxon>
        <taxon>Spermatophyta</taxon>
        <taxon>Magnoliopsida</taxon>
        <taxon>eudicotyledons</taxon>
        <taxon>Gunneridae</taxon>
        <taxon>Pentapetalae</taxon>
        <taxon>asterids</taxon>
        <taxon>campanulids</taxon>
        <taxon>Asterales</taxon>
        <taxon>Asteraceae</taxon>
        <taxon>Asteroideae</taxon>
        <taxon>Anthemideae</taxon>
        <taxon>Anthemidinae</taxon>
        <taxon>Tanacetum</taxon>
    </lineage>
</organism>
<gene>
    <name evidence="4" type="ORF">Tco_0653702</name>
</gene>
<evidence type="ECO:0000256" key="3">
    <source>
        <dbReference type="PROSITE-ProRule" id="PRU00708"/>
    </source>
</evidence>
<accession>A0ABQ4X163</accession>
<sequence>MLEKMTREDPLPCVDDFTHILEVVIPLLVNQNVFYKTSCVSYIASFLVGLVFEDRSHEAYMFLNKLIKHKLYQPTTLMYNTVIIALCDNPDKTMMDDALKLYQEMVSQPDVVTYNSLVSGLCKIRRWAKAYFLLKGLLDKDISPDVETFNILINTICCQGRLQVAAHVIYMMHQRGISPNIATYNSLIDAHCVKGEMDKARSLVNHMVSNHHLAPDTATYTSLLNGYCNDYDKMDEANDYCKDDNKMDDAMLIYHEMNEKGFKPNCVTYNRMIQSCFSAERFEDAHKLLDDVLAQGQTLYTNTYCDILHDLLEKQLLAEALSLYDLLGEDSKLNSDMSVLEVLLDGLFDCGEHDFARELFEGLSARGLKPTPGIYSSMICGFCEEGLMNDAKRMFLEMEENHCWPTTDTYNYLVLVYLQNKCYDDVKVLLYKMKRQKHYLYKSTLSMLRASVAAGSLDVTLSNLIKKLV</sequence>
<dbReference type="InterPro" id="IPR002885">
    <property type="entry name" value="PPR_rpt"/>
</dbReference>
<feature type="repeat" description="PPR" evidence="3">
    <location>
        <begin position="180"/>
        <end position="214"/>
    </location>
</feature>
<name>A0ABQ4X163_9ASTR</name>
<keyword evidence="5" id="KW-1185">Reference proteome</keyword>
<dbReference type="PROSITE" id="PS51375">
    <property type="entry name" value="PPR"/>
    <property type="match status" value="6"/>
</dbReference>
<evidence type="ECO:0000256" key="2">
    <source>
        <dbReference type="ARBA" id="ARBA00022737"/>
    </source>
</evidence>
<feature type="repeat" description="PPR" evidence="3">
    <location>
        <begin position="265"/>
        <end position="299"/>
    </location>
</feature>
<evidence type="ECO:0000256" key="1">
    <source>
        <dbReference type="ARBA" id="ARBA00007626"/>
    </source>
</evidence>
<dbReference type="InterPro" id="IPR011990">
    <property type="entry name" value="TPR-like_helical_dom_sf"/>
</dbReference>
<reference evidence="4" key="2">
    <citation type="submission" date="2022-01" db="EMBL/GenBank/DDBJ databases">
        <authorList>
            <person name="Yamashiro T."/>
            <person name="Shiraishi A."/>
            <person name="Satake H."/>
            <person name="Nakayama K."/>
        </authorList>
    </citation>
    <scope>NUCLEOTIDE SEQUENCE</scope>
</reference>
<dbReference type="EMBL" id="BQNB010009112">
    <property type="protein sequence ID" value="GJS58918.1"/>
    <property type="molecule type" value="Genomic_DNA"/>
</dbReference>